<organism evidence="1 2">
    <name type="scientific">Nocardioides massiliensis</name>
    <dbReference type="NCBI Taxonomy" id="1325935"/>
    <lineage>
        <taxon>Bacteria</taxon>
        <taxon>Bacillati</taxon>
        <taxon>Actinomycetota</taxon>
        <taxon>Actinomycetes</taxon>
        <taxon>Propionibacteriales</taxon>
        <taxon>Nocardioidaceae</taxon>
        <taxon>Nocardioides</taxon>
    </lineage>
</organism>
<comment type="caution">
    <text evidence="1">The sequence shown here is derived from an EMBL/GenBank/DDBJ whole genome shotgun (WGS) entry which is preliminary data.</text>
</comment>
<sequence>MPAPTRPAVRRPGALLAVLALVLGLFLGSGVGTPVASAAPASDRVSVAAAAQPKKLAQARQQVRRVARQRHEAFRLVREDVRLQELPVAALREIEEAARTAQTRINARVLAAEQARKVARVRKLRAAIAAENAAPLRQRIAAEHAAVLADVNCGPLGRALENNEDGLLGPVVALVDALCL</sequence>
<gene>
    <name evidence="1" type="ORF">J2S59_002272</name>
</gene>
<reference evidence="1 2" key="1">
    <citation type="submission" date="2023-07" db="EMBL/GenBank/DDBJ databases">
        <title>Sequencing the genomes of 1000 actinobacteria strains.</title>
        <authorList>
            <person name="Klenk H.-P."/>
        </authorList>
    </citation>
    <scope>NUCLEOTIDE SEQUENCE [LARGE SCALE GENOMIC DNA]</scope>
    <source>
        <strain evidence="1 2">GD13</strain>
    </source>
</reference>
<protein>
    <recommendedName>
        <fullName evidence="3">OmpH family outer membrane protein</fullName>
    </recommendedName>
</protein>
<evidence type="ECO:0000313" key="1">
    <source>
        <dbReference type="EMBL" id="MDP9822463.1"/>
    </source>
</evidence>
<evidence type="ECO:0000313" key="2">
    <source>
        <dbReference type="Proteomes" id="UP001240447"/>
    </source>
</evidence>
<evidence type="ECO:0008006" key="3">
    <source>
        <dbReference type="Google" id="ProtNLM"/>
    </source>
</evidence>
<keyword evidence="2" id="KW-1185">Reference proteome</keyword>
<dbReference type="RefSeq" id="WP_306825126.1">
    <property type="nucleotide sequence ID" value="NZ_JAUSQM010000001.1"/>
</dbReference>
<accession>A0ABT9NQ01</accession>
<dbReference type="Proteomes" id="UP001240447">
    <property type="component" value="Unassembled WGS sequence"/>
</dbReference>
<proteinExistence type="predicted"/>
<name>A0ABT9NQ01_9ACTN</name>
<dbReference type="EMBL" id="JAUSQM010000001">
    <property type="protein sequence ID" value="MDP9822463.1"/>
    <property type="molecule type" value="Genomic_DNA"/>
</dbReference>